<organism evidence="2 3">
    <name type="scientific">Jeotgalibacillus marinus</name>
    <dbReference type="NCBI Taxonomy" id="86667"/>
    <lineage>
        <taxon>Bacteria</taxon>
        <taxon>Bacillati</taxon>
        <taxon>Bacillota</taxon>
        <taxon>Bacilli</taxon>
        <taxon>Bacillales</taxon>
        <taxon>Caryophanaceae</taxon>
        <taxon>Jeotgalibacillus</taxon>
    </lineage>
</organism>
<feature type="signal peptide" evidence="1">
    <location>
        <begin position="1"/>
        <end position="19"/>
    </location>
</feature>
<keyword evidence="1" id="KW-0732">Signal</keyword>
<evidence type="ECO:0000256" key="1">
    <source>
        <dbReference type="SAM" id="SignalP"/>
    </source>
</evidence>
<evidence type="ECO:0000313" key="3">
    <source>
        <dbReference type="Proteomes" id="UP001556040"/>
    </source>
</evidence>
<evidence type="ECO:0000313" key="2">
    <source>
        <dbReference type="EMBL" id="MEW9502858.1"/>
    </source>
</evidence>
<protein>
    <recommendedName>
        <fullName evidence="4">Lipoprotein</fullName>
    </recommendedName>
</protein>
<name>A0ABV3Q6U7_9BACL</name>
<dbReference type="EMBL" id="JBFMIA010000017">
    <property type="protein sequence ID" value="MEW9502858.1"/>
    <property type="molecule type" value="Genomic_DNA"/>
</dbReference>
<proteinExistence type="predicted"/>
<dbReference type="Proteomes" id="UP001556040">
    <property type="component" value="Unassembled WGS sequence"/>
</dbReference>
<gene>
    <name evidence="2" type="ORF">AB1471_13765</name>
</gene>
<dbReference type="PROSITE" id="PS51257">
    <property type="entry name" value="PROKAR_LIPOPROTEIN"/>
    <property type="match status" value="1"/>
</dbReference>
<comment type="caution">
    <text evidence="2">The sequence shown here is derived from an EMBL/GenBank/DDBJ whole genome shotgun (WGS) entry which is preliminary data.</text>
</comment>
<evidence type="ECO:0008006" key="4">
    <source>
        <dbReference type="Google" id="ProtNLM"/>
    </source>
</evidence>
<sequence>MSKLISLMGVSILSTVLVACTEEVVVEDVAEPTEETAQAIEDPTPVEEVENVNSGSIMDGFTYSEYMNIYVSATDSISDNFKELVGRSNDSEKWFTELSVLLESTNSHIQNLLSRSNIPEEHKEEFDELLVLVDKYKNLVEQIPDASENRESDELKDITDEMKIVSDEIVKITDQVDIDTIEYPAVPWKYSTYDEWVISITGMINGEIEGFEDMFTSPYGMFEEGWHDHLERMVSTSVFSGSIITESDREEVPEEYQEDHEQLVDMANEYKELADRIPEASDNWDTEELKNIVSEMQGLDFNF</sequence>
<accession>A0ABV3Q6U7</accession>
<feature type="chain" id="PRO_5046475629" description="Lipoprotein" evidence="1">
    <location>
        <begin position="20"/>
        <end position="303"/>
    </location>
</feature>
<keyword evidence="3" id="KW-1185">Reference proteome</keyword>
<reference evidence="2 3" key="1">
    <citation type="journal article" date="1979" name="Int. J. Syst. Evol. Microbiol.">
        <title>Bacillus globisporus subsp. marinus subsp. nov.</title>
        <authorList>
            <person name="Liu H."/>
        </authorList>
    </citation>
    <scope>NUCLEOTIDE SEQUENCE [LARGE SCALE GENOMIC DNA]</scope>
    <source>
        <strain evidence="2 3">DSM 1297</strain>
    </source>
</reference>
<dbReference type="RefSeq" id="WP_367780345.1">
    <property type="nucleotide sequence ID" value="NZ_JBFMIA010000017.1"/>
</dbReference>